<dbReference type="EMBL" id="MLHH01000003">
    <property type="protein sequence ID" value="OOF37490.1"/>
    <property type="molecule type" value="Genomic_DNA"/>
</dbReference>
<keyword evidence="3" id="KW-1185">Reference proteome</keyword>
<dbReference type="SUPFAM" id="SSF55347">
    <property type="entry name" value="Glyceraldehyde-3-phosphate dehydrogenase-like, C-terminal domain"/>
    <property type="match status" value="1"/>
</dbReference>
<organism evidence="2 3">
    <name type="scientific">Rodentibacter heidelbergensis</name>
    <dbReference type="NCBI Taxonomy" id="1908258"/>
    <lineage>
        <taxon>Bacteria</taxon>
        <taxon>Pseudomonadati</taxon>
        <taxon>Pseudomonadota</taxon>
        <taxon>Gammaproteobacteria</taxon>
        <taxon>Pasteurellales</taxon>
        <taxon>Pasteurellaceae</taxon>
        <taxon>Rodentibacter</taxon>
    </lineage>
</organism>
<dbReference type="AlphaFoldDB" id="A0A1V3ICA8"/>
<evidence type="ECO:0000256" key="1">
    <source>
        <dbReference type="ARBA" id="ARBA00010584"/>
    </source>
</evidence>
<accession>A0A1V3ICA8</accession>
<dbReference type="OrthoDB" id="9805684at2"/>
<comment type="caution">
    <text evidence="2">The sequence shown here is derived from an EMBL/GenBank/DDBJ whole genome shotgun (WGS) entry which is preliminary data.</text>
</comment>
<name>A0A1V3ICA8_9PAST</name>
<protein>
    <submittedName>
        <fullName evidence="2">Aspartate-semialdehyde dehydrogenase</fullName>
    </submittedName>
</protein>
<dbReference type="Gene3D" id="3.30.360.10">
    <property type="entry name" value="Dihydrodipicolinate Reductase, domain 2"/>
    <property type="match status" value="1"/>
</dbReference>
<dbReference type="PANTHER" id="PTHR46278:SF2">
    <property type="entry name" value="ASPARTATE-SEMIALDEHYDE DEHYDROGENASE"/>
    <property type="match status" value="1"/>
</dbReference>
<gene>
    <name evidence="2" type="ORF">BKK48_00750</name>
</gene>
<dbReference type="NCBIfam" id="NF005368">
    <property type="entry name" value="PRK06901.1"/>
    <property type="match status" value="1"/>
</dbReference>
<dbReference type="PANTHER" id="PTHR46278">
    <property type="entry name" value="DEHYDROGENASE, PUTATIVE-RELATED"/>
    <property type="match status" value="1"/>
</dbReference>
<dbReference type="InterPro" id="IPR036291">
    <property type="entry name" value="NAD(P)-bd_dom_sf"/>
</dbReference>
<comment type="similarity">
    <text evidence="1">Belongs to the aspartate-semialdehyde dehydrogenase family.</text>
</comment>
<dbReference type="PIRSF" id="PIRSF000148">
    <property type="entry name" value="ASA_dh"/>
    <property type="match status" value="1"/>
</dbReference>
<dbReference type="RefSeq" id="WP_077426317.1">
    <property type="nucleotide sequence ID" value="NZ_MLHH01000003.1"/>
</dbReference>
<dbReference type="Gene3D" id="3.40.50.720">
    <property type="entry name" value="NAD(P)-binding Rossmann-like Domain"/>
    <property type="match status" value="1"/>
</dbReference>
<dbReference type="Proteomes" id="UP000189437">
    <property type="component" value="Unassembled WGS sequence"/>
</dbReference>
<sequence>MDASLNIAIAAEFELCEKIAETLEKSELAIEKLLIVEIYPFEEEQGIRFKNKAVAQCSPTEMDWREVDYLFFAGAVEQAAHIADAAEQGCIVIDMKGVCSTLSDVPVVVPSINEVDLVELRQRHIVSLPDPQVSQLALAVYPLLQTGQLTGIFATSLLPASYQNAETVTKLAGQTARLLNGIPLEETETRLAFDVHPQHSSSLSQQFRKIFPQIDSVVFHAVQVPVFYGMAQKVTALSDYEIDFQPQESEFVQYHEKLITPVISGEIESEISQVKLHISQVNAVENGIEFWTVGDDQRFHLAQLSVKLLEAIYHQGY</sequence>
<reference evidence="2 3" key="1">
    <citation type="submission" date="2016-10" db="EMBL/GenBank/DDBJ databases">
        <title>Rodentibacter gen. nov. and new species.</title>
        <authorList>
            <person name="Christensen H."/>
        </authorList>
    </citation>
    <scope>NUCLEOTIDE SEQUENCE [LARGE SCALE GENOMIC DNA]</scope>
    <source>
        <strain evidence="2 3">Ac69</strain>
    </source>
</reference>
<dbReference type="SUPFAM" id="SSF51735">
    <property type="entry name" value="NAD(P)-binding Rossmann-fold domains"/>
    <property type="match status" value="1"/>
</dbReference>
<evidence type="ECO:0000313" key="3">
    <source>
        <dbReference type="Proteomes" id="UP000189437"/>
    </source>
</evidence>
<dbReference type="CDD" id="cd17894">
    <property type="entry name" value="ASADH_USG1_N"/>
    <property type="match status" value="1"/>
</dbReference>
<proteinExistence type="inferred from homology"/>
<dbReference type="STRING" id="1908258.BKK48_00750"/>
<evidence type="ECO:0000313" key="2">
    <source>
        <dbReference type="EMBL" id="OOF37490.1"/>
    </source>
</evidence>